<sequence length="499" mass="53528">MVRRNTVAGARRRTRHAHGRSSTWPQSESGSFASKRSHTSTLPLEFAEQSRAAATTAVKKAPVDPAEASAPTASVQDPFLEPYVGDQLERVTFFTSPFKVSYYSTLYLKGQLRHTAGYVVQYPLTLAYSVALGTVYTAMHFVNGPHIEKFHQLDAWVGWHSYWVMLGVLSSIGLGAGLHTFVLFLGPHIARITLTAYECGHTAFPVRGPNAFQCGTNVAAATTPATFSAILSMVIIESLCWGAGTAIGELPPYFIARAASAAGQGDIEYQRLRRKAAGGGSLSVKDRALLSIYHLLRRFGFAGILVFAAIPNPLFDLAGITCGHFKVPFWTFFGATFIGKSLVKSSIQTAVVITAFSKEMVAMVLSFLGHVSPWAHDLAEHLLRQQAAAFGGSSAHGDIPSSERAEHVPGGGGSASSLSLLGSVWNACVSIMLIYFVISTLETFAQSYLAEVRSWGQNQLAKVGSRPRSMSTEINATVAPKPLPQPSDQNRSAGTSADA</sequence>
<feature type="region of interest" description="Disordered" evidence="1">
    <location>
        <begin position="1"/>
        <end position="35"/>
    </location>
</feature>
<feature type="compositionally biased region" description="Polar residues" evidence="1">
    <location>
        <begin position="24"/>
        <end position="35"/>
    </location>
</feature>
<dbReference type="AlphaFoldDB" id="A0A9W8GGM6"/>
<name>A0A9W8GGM6_9FUNG</name>
<keyword evidence="2" id="KW-0812">Transmembrane</keyword>
<keyword evidence="2" id="KW-0472">Membrane</keyword>
<dbReference type="OrthoDB" id="2016540at2759"/>
<keyword evidence="5" id="KW-1185">Reference proteome</keyword>
<feature type="transmembrane region" description="Helical" evidence="2">
    <location>
        <begin position="295"/>
        <end position="315"/>
    </location>
</feature>
<feature type="transmembrane region" description="Helical" evidence="2">
    <location>
        <begin position="418"/>
        <end position="438"/>
    </location>
</feature>
<feature type="transmembrane region" description="Helical" evidence="2">
    <location>
        <begin position="162"/>
        <end position="185"/>
    </location>
</feature>
<evidence type="ECO:0000313" key="5">
    <source>
        <dbReference type="Proteomes" id="UP001151516"/>
    </source>
</evidence>
<keyword evidence="2" id="KW-1133">Transmembrane helix</keyword>
<dbReference type="EMBL" id="JANBTX010000173">
    <property type="protein sequence ID" value="KAJ2685051.1"/>
    <property type="molecule type" value="Genomic_DNA"/>
</dbReference>
<protein>
    <recommendedName>
        <fullName evidence="3">VTT domain-containing protein</fullName>
    </recommendedName>
</protein>
<feature type="compositionally biased region" description="Basic residues" evidence="1">
    <location>
        <begin position="10"/>
        <end position="19"/>
    </location>
</feature>
<comment type="caution">
    <text evidence="4">The sequence shown here is derived from an EMBL/GenBank/DDBJ whole genome shotgun (WGS) entry which is preliminary data.</text>
</comment>
<accession>A0A9W8GGM6</accession>
<dbReference type="Proteomes" id="UP001151516">
    <property type="component" value="Unassembled WGS sequence"/>
</dbReference>
<proteinExistence type="predicted"/>
<dbReference type="InterPro" id="IPR032816">
    <property type="entry name" value="VTT_dom"/>
</dbReference>
<evidence type="ECO:0000259" key="3">
    <source>
        <dbReference type="Pfam" id="PF09335"/>
    </source>
</evidence>
<organism evidence="4 5">
    <name type="scientific">Coemansia spiralis</name>
    <dbReference type="NCBI Taxonomy" id="417178"/>
    <lineage>
        <taxon>Eukaryota</taxon>
        <taxon>Fungi</taxon>
        <taxon>Fungi incertae sedis</taxon>
        <taxon>Zoopagomycota</taxon>
        <taxon>Kickxellomycotina</taxon>
        <taxon>Kickxellomycetes</taxon>
        <taxon>Kickxellales</taxon>
        <taxon>Kickxellaceae</taxon>
        <taxon>Coemansia</taxon>
    </lineage>
</organism>
<evidence type="ECO:0000256" key="1">
    <source>
        <dbReference type="SAM" id="MobiDB-lite"/>
    </source>
</evidence>
<feature type="domain" description="VTT" evidence="3">
    <location>
        <begin position="243"/>
        <end position="341"/>
    </location>
</feature>
<evidence type="ECO:0000256" key="2">
    <source>
        <dbReference type="SAM" id="Phobius"/>
    </source>
</evidence>
<reference evidence="4" key="1">
    <citation type="submission" date="2022-07" db="EMBL/GenBank/DDBJ databases">
        <title>Phylogenomic reconstructions and comparative analyses of Kickxellomycotina fungi.</title>
        <authorList>
            <person name="Reynolds N.K."/>
            <person name="Stajich J.E."/>
            <person name="Barry K."/>
            <person name="Grigoriev I.V."/>
            <person name="Crous P."/>
            <person name="Smith M.E."/>
        </authorList>
    </citation>
    <scope>NUCLEOTIDE SEQUENCE</scope>
    <source>
        <strain evidence="4">CBS 109367</strain>
    </source>
</reference>
<dbReference type="Pfam" id="PF09335">
    <property type="entry name" value="VTT_dom"/>
    <property type="match status" value="1"/>
</dbReference>
<feature type="transmembrane region" description="Helical" evidence="2">
    <location>
        <begin position="119"/>
        <end position="142"/>
    </location>
</feature>
<evidence type="ECO:0000313" key="4">
    <source>
        <dbReference type="EMBL" id="KAJ2685051.1"/>
    </source>
</evidence>
<feature type="region of interest" description="Disordered" evidence="1">
    <location>
        <begin position="463"/>
        <end position="499"/>
    </location>
</feature>
<feature type="compositionally biased region" description="Polar residues" evidence="1">
    <location>
        <begin position="486"/>
        <end position="499"/>
    </location>
</feature>
<gene>
    <name evidence="4" type="ORF">IWW39_004527</name>
</gene>